<reference evidence="2 3" key="1">
    <citation type="journal article" date="2011" name="Nat. Biotechnol.">
        <title>Comparative genomic analysis of the thermophilic biomass-degrading fungi Myceliophthora thermophila and Thielavia terrestris.</title>
        <authorList>
            <person name="Berka R.M."/>
            <person name="Grigoriev I.V."/>
            <person name="Otillar R."/>
            <person name="Salamov A."/>
            <person name="Grimwood J."/>
            <person name="Reid I."/>
            <person name="Ishmael N."/>
            <person name="John T."/>
            <person name="Darmond C."/>
            <person name="Moisan M.-C."/>
            <person name="Henrissat B."/>
            <person name="Coutinho P.M."/>
            <person name="Lombard V."/>
            <person name="Natvig D.O."/>
            <person name="Lindquist E."/>
            <person name="Schmutz J."/>
            <person name="Lucas S."/>
            <person name="Harris P."/>
            <person name="Powlowski J."/>
            <person name="Bellemare A."/>
            <person name="Taylor D."/>
            <person name="Butler G."/>
            <person name="de Vries R.P."/>
            <person name="Allijn I.E."/>
            <person name="van den Brink J."/>
            <person name="Ushinsky S."/>
            <person name="Storms R."/>
            <person name="Powell A.J."/>
            <person name="Paulsen I.T."/>
            <person name="Elbourne L.D.H."/>
            <person name="Baker S.E."/>
            <person name="Magnuson J."/>
            <person name="LaBoissiere S."/>
            <person name="Clutterbuck A.J."/>
            <person name="Martinez D."/>
            <person name="Wogulis M."/>
            <person name="de Leon A.L."/>
            <person name="Rey M.W."/>
            <person name="Tsang A."/>
        </authorList>
    </citation>
    <scope>NUCLEOTIDE SEQUENCE [LARGE SCALE GENOMIC DNA]</scope>
    <source>
        <strain evidence="3">ATCC 42464 / BCRC 31852 / DSM 1799</strain>
    </source>
</reference>
<evidence type="ECO:0000313" key="2">
    <source>
        <dbReference type="EMBL" id="AEO60778.1"/>
    </source>
</evidence>
<dbReference type="HOGENOM" id="CLU_1939576_0_0_1"/>
<organism evidence="2 3">
    <name type="scientific">Thermothelomyces thermophilus (strain ATCC 42464 / BCRC 31852 / DSM 1799)</name>
    <name type="common">Sporotrichum thermophile</name>
    <dbReference type="NCBI Taxonomy" id="573729"/>
    <lineage>
        <taxon>Eukaryota</taxon>
        <taxon>Fungi</taxon>
        <taxon>Dikarya</taxon>
        <taxon>Ascomycota</taxon>
        <taxon>Pezizomycotina</taxon>
        <taxon>Sordariomycetes</taxon>
        <taxon>Sordariomycetidae</taxon>
        <taxon>Sordariales</taxon>
        <taxon>Chaetomiaceae</taxon>
        <taxon>Thermothelomyces</taxon>
    </lineage>
</organism>
<dbReference type="eggNOG" id="ENOG502RJAV">
    <property type="taxonomic scope" value="Eukaryota"/>
</dbReference>
<keyword evidence="3" id="KW-1185">Reference proteome</keyword>
<name>G2QLE7_THET4</name>
<gene>
    <name evidence="2" type="ORF">MYCTH_2310363</name>
</gene>
<dbReference type="VEuPathDB" id="FungiDB:MYCTH_2310363"/>
<proteinExistence type="predicted"/>
<dbReference type="RefSeq" id="XP_003666023.1">
    <property type="nucleotide sequence ID" value="XM_003665975.1"/>
</dbReference>
<dbReference type="EMBL" id="CP003007">
    <property type="protein sequence ID" value="AEO60778.1"/>
    <property type="molecule type" value="Genomic_DNA"/>
</dbReference>
<feature type="region of interest" description="Disordered" evidence="1">
    <location>
        <begin position="89"/>
        <end position="122"/>
    </location>
</feature>
<dbReference type="Proteomes" id="UP000007322">
    <property type="component" value="Chromosome 6"/>
</dbReference>
<dbReference type="GeneID" id="11514004"/>
<dbReference type="OrthoDB" id="4555901at2759"/>
<dbReference type="KEGG" id="mtm:MYCTH_2310363"/>
<dbReference type="OMA" id="CGRTHED"/>
<evidence type="ECO:0000256" key="1">
    <source>
        <dbReference type="SAM" id="MobiDB-lite"/>
    </source>
</evidence>
<dbReference type="AlphaFoldDB" id="G2QLE7"/>
<evidence type="ECO:0000313" key="3">
    <source>
        <dbReference type="Proteomes" id="UP000007322"/>
    </source>
</evidence>
<sequence length="122" mass="13659">MGQKQSVAQSTFFCPTTGTEIDDPLGLCARCQANHDIIWQSVFVCPNTGYRIEQPPSRPDRECPSCFQMHQPYSKRVYICPVTGATIPHPRDTGGRCQKCNRTHEDNSTPVSSKEAVSERSR</sequence>
<accession>G2QLE7</accession>
<protein>
    <submittedName>
        <fullName evidence="2">Uncharacterized protein</fullName>
    </submittedName>
</protein>
<dbReference type="InParanoid" id="G2QLE7"/>